<dbReference type="EMBL" id="LC066375">
    <property type="protein sequence ID" value="BAT27702.1"/>
    <property type="molecule type" value="Genomic_DNA"/>
</dbReference>
<protein>
    <submittedName>
        <fullName evidence="2">Uncharacterized protein</fullName>
    </submittedName>
</protein>
<keyword evidence="1" id="KW-0472">Membrane</keyword>
<sequence length="49" mass="5530">MDSLKDQKNVRMRAWRVAFGGNQLDGRFKLFGFVLAFLLIGGTFFAAMS</sequence>
<dbReference type="RefSeq" id="WP_157069899.1">
    <property type="nucleotide sequence ID" value="NZ_BBWR01000003.1"/>
</dbReference>
<keyword evidence="1" id="KW-1133">Transmembrane helix</keyword>
<reference evidence="2" key="1">
    <citation type="journal article" date="2015" name="Proc. Natl. Acad. Sci. U.S.A.">
        <title>Bacterial clade with the ribosomal RNA operon on a small plasmid rather than the chromosome.</title>
        <authorList>
            <person name="Anda M."/>
            <person name="Ohtsubo Y."/>
            <person name="Okubo T."/>
            <person name="Sugawara M."/>
            <person name="Nagata Y."/>
            <person name="Tsuda M."/>
            <person name="Minamisawa K."/>
            <person name="Mitsui H."/>
        </authorList>
    </citation>
    <scope>NUCLEOTIDE SEQUENCE</scope>
    <source>
        <strain evidence="2">JCM 14755</strain>
    </source>
</reference>
<proteinExistence type="predicted"/>
<keyword evidence="1" id="KW-0812">Transmembrane</keyword>
<dbReference type="AlphaFoldDB" id="A0A0P0Z1Y8"/>
<organism evidence="2">
    <name type="scientific">Aureimonas frigidaquae</name>
    <dbReference type="NCBI Taxonomy" id="424757"/>
    <lineage>
        <taxon>Bacteria</taxon>
        <taxon>Pseudomonadati</taxon>
        <taxon>Pseudomonadota</taxon>
        <taxon>Alphaproteobacteria</taxon>
        <taxon>Hyphomicrobiales</taxon>
        <taxon>Aurantimonadaceae</taxon>
        <taxon>Aureimonas</taxon>
    </lineage>
</organism>
<dbReference type="OrthoDB" id="7908886at2"/>
<evidence type="ECO:0000256" key="1">
    <source>
        <dbReference type="SAM" id="Phobius"/>
    </source>
</evidence>
<accession>A0A0P0Z1Y8</accession>
<evidence type="ECO:0000313" key="2">
    <source>
        <dbReference type="EMBL" id="BAT27702.1"/>
    </source>
</evidence>
<name>A0A0P0Z1Y8_9HYPH</name>
<feature type="transmembrane region" description="Helical" evidence="1">
    <location>
        <begin position="30"/>
        <end position="48"/>
    </location>
</feature>